<proteinExistence type="predicted"/>
<sequence>MADEFQSELLVIATMGHKEKSAPETYDFTFWHAGDGPEAVQAAMQELARLRGRPLDDNEWLKFLNVHPNEVEAGKHTVLISIAKEGQRFYQTSLQIGPGSERPGPISWLPTARGRRPRRRV</sequence>
<comment type="caution">
    <text evidence="2">The sequence shown here is derived from an EMBL/GenBank/DDBJ whole genome shotgun (WGS) entry which is preliminary data.</text>
</comment>
<accession>A0ABW3CRM8</accession>
<protein>
    <submittedName>
        <fullName evidence="2">Uncharacterized protein</fullName>
    </submittedName>
</protein>
<dbReference type="Proteomes" id="UP001597083">
    <property type="component" value="Unassembled WGS sequence"/>
</dbReference>
<gene>
    <name evidence="2" type="ORF">ACFQ07_33030</name>
</gene>
<evidence type="ECO:0000256" key="1">
    <source>
        <dbReference type="SAM" id="MobiDB-lite"/>
    </source>
</evidence>
<dbReference type="EMBL" id="JBHTIR010004350">
    <property type="protein sequence ID" value="MFD0857078.1"/>
    <property type="molecule type" value="Genomic_DNA"/>
</dbReference>
<evidence type="ECO:0000313" key="3">
    <source>
        <dbReference type="Proteomes" id="UP001597083"/>
    </source>
</evidence>
<reference evidence="3" key="1">
    <citation type="journal article" date="2019" name="Int. J. Syst. Evol. Microbiol.">
        <title>The Global Catalogue of Microorganisms (GCM) 10K type strain sequencing project: providing services to taxonomists for standard genome sequencing and annotation.</title>
        <authorList>
            <consortium name="The Broad Institute Genomics Platform"/>
            <consortium name="The Broad Institute Genome Sequencing Center for Infectious Disease"/>
            <person name="Wu L."/>
            <person name="Ma J."/>
        </authorList>
    </citation>
    <scope>NUCLEOTIDE SEQUENCE [LARGE SCALE GENOMIC DNA]</scope>
    <source>
        <strain evidence="3">JCM 31696</strain>
    </source>
</reference>
<name>A0ABW3CRM8_9ACTN</name>
<keyword evidence="3" id="KW-1185">Reference proteome</keyword>
<feature type="region of interest" description="Disordered" evidence="1">
    <location>
        <begin position="94"/>
        <end position="121"/>
    </location>
</feature>
<evidence type="ECO:0000313" key="2">
    <source>
        <dbReference type="EMBL" id="MFD0857078.1"/>
    </source>
</evidence>
<organism evidence="2 3">
    <name type="scientific">Actinomadura adrarensis</name>
    <dbReference type="NCBI Taxonomy" id="1819600"/>
    <lineage>
        <taxon>Bacteria</taxon>
        <taxon>Bacillati</taxon>
        <taxon>Actinomycetota</taxon>
        <taxon>Actinomycetes</taxon>
        <taxon>Streptosporangiales</taxon>
        <taxon>Thermomonosporaceae</taxon>
        <taxon>Actinomadura</taxon>
    </lineage>
</organism>